<feature type="compositionally biased region" description="Polar residues" evidence="3">
    <location>
        <begin position="348"/>
        <end position="365"/>
    </location>
</feature>
<feature type="compositionally biased region" description="Low complexity" evidence="3">
    <location>
        <begin position="25"/>
        <end position="34"/>
    </location>
</feature>
<dbReference type="EMBL" id="OIVN01006207">
    <property type="protein sequence ID" value="SPD27788.1"/>
    <property type="molecule type" value="Genomic_DNA"/>
</dbReference>
<evidence type="ECO:0000256" key="3">
    <source>
        <dbReference type="SAM" id="MobiDB-lite"/>
    </source>
</evidence>
<feature type="region of interest" description="Disordered" evidence="3">
    <location>
        <begin position="348"/>
        <end position="373"/>
    </location>
</feature>
<accession>A0A2N9ITC2</accession>
<dbReference type="InterPro" id="IPR010399">
    <property type="entry name" value="Tify_dom"/>
</dbReference>
<reference evidence="5" key="1">
    <citation type="submission" date="2018-02" db="EMBL/GenBank/DDBJ databases">
        <authorList>
            <person name="Cohen D.B."/>
            <person name="Kent A.D."/>
        </authorList>
    </citation>
    <scope>NUCLEOTIDE SEQUENCE</scope>
</reference>
<comment type="domain">
    <text evidence="2">The jas domain is required for interaction with COI1.</text>
</comment>
<comment type="function">
    <text evidence="2">Repressor of jasmonate responses.</text>
</comment>
<comment type="subcellular location">
    <subcellularLocation>
        <location evidence="2">Nucleus</location>
    </subcellularLocation>
</comment>
<dbReference type="AlphaFoldDB" id="A0A2N9ITC2"/>
<feature type="region of interest" description="Disordered" evidence="3">
    <location>
        <begin position="389"/>
        <end position="438"/>
    </location>
</feature>
<evidence type="ECO:0000313" key="5">
    <source>
        <dbReference type="EMBL" id="SPD27788.1"/>
    </source>
</evidence>
<feature type="region of interest" description="Disordered" evidence="3">
    <location>
        <begin position="25"/>
        <end position="129"/>
    </location>
</feature>
<dbReference type="InterPro" id="IPR040390">
    <property type="entry name" value="TIFY/JAZ"/>
</dbReference>
<dbReference type="SMART" id="SM00979">
    <property type="entry name" value="TIFY"/>
    <property type="match status" value="1"/>
</dbReference>
<feature type="compositionally biased region" description="Polar residues" evidence="3">
    <location>
        <begin position="393"/>
        <end position="425"/>
    </location>
</feature>
<keyword evidence="2" id="KW-1184">Jasmonic acid signaling pathway</keyword>
<evidence type="ECO:0000256" key="1">
    <source>
        <dbReference type="ARBA" id="ARBA00008614"/>
    </source>
</evidence>
<dbReference type="PANTHER" id="PTHR33077:SF156">
    <property type="entry name" value="TIFY DOMAIN-CONTAINING PROTEIN"/>
    <property type="match status" value="1"/>
</dbReference>
<keyword evidence="2" id="KW-0539">Nucleus</keyword>
<sequence>MTAEQEKKEKKSITMPNNAIVNINTTSTTQTQQQLADKPMFHDFLGMKKPTDSQLGFPNKATAAESPQASASLGASSGGARGPISTTSDLGSERQVVKGIPLYSARSDNSGPEMSNRVAGSKRSNPDSAFMVSSRDGVFNLDHDSHENSHLIKLLRNGAGGERQRRSNDDDVFFGMQPLRPTSASLVFQPPTGSRIDANVSKWERSIAMNVGSAVQYPPRAGQFAPILHQVPSNRFRDANAGPSTISQSAADEGSRTGIKGPGILSSVNAASGASERNSSGVLTIGNRQKSGTNILEPESSAPPSRLGLTSASRQMTIFYGGQAHVFDDVHPNKADVIMALAGSNGGSWSTTYSPKSTVRPSGESNMPGGDNETGMANNMALSREFRGRLSATGISNHGVGSSDRISTPSGGHQGSMAQDPSNPVQAAELNLEAKREL</sequence>
<feature type="compositionally biased region" description="Polar residues" evidence="3">
    <location>
        <begin position="266"/>
        <end position="294"/>
    </location>
</feature>
<evidence type="ECO:0000259" key="4">
    <source>
        <dbReference type="PROSITE" id="PS51320"/>
    </source>
</evidence>
<feature type="compositionally biased region" description="Basic and acidic residues" evidence="3">
    <location>
        <begin position="39"/>
        <end position="51"/>
    </location>
</feature>
<protein>
    <recommendedName>
        <fullName evidence="2">Protein TIFY</fullName>
    </recommendedName>
    <alternativeName>
        <fullName evidence="2">Jasmonate ZIM domain-containing protein</fullName>
    </alternativeName>
</protein>
<dbReference type="Pfam" id="PF06200">
    <property type="entry name" value="tify"/>
    <property type="match status" value="1"/>
</dbReference>
<evidence type="ECO:0000256" key="2">
    <source>
        <dbReference type="RuleBase" id="RU369065"/>
    </source>
</evidence>
<comment type="similarity">
    <text evidence="1 2">Belongs to the TIFY/JAZ family.</text>
</comment>
<feature type="domain" description="Tify" evidence="4">
    <location>
        <begin position="309"/>
        <end position="344"/>
    </location>
</feature>
<dbReference type="GO" id="GO:0031347">
    <property type="term" value="P:regulation of defense response"/>
    <property type="evidence" value="ECO:0007669"/>
    <property type="project" value="UniProtKB-UniRule"/>
</dbReference>
<dbReference type="PROSITE" id="PS51320">
    <property type="entry name" value="TIFY"/>
    <property type="match status" value="1"/>
</dbReference>
<dbReference type="GO" id="GO:0009611">
    <property type="term" value="P:response to wounding"/>
    <property type="evidence" value="ECO:0007669"/>
    <property type="project" value="UniProtKB-UniRule"/>
</dbReference>
<dbReference type="GO" id="GO:2000022">
    <property type="term" value="P:regulation of jasmonic acid mediated signaling pathway"/>
    <property type="evidence" value="ECO:0007669"/>
    <property type="project" value="UniProtKB-UniRule"/>
</dbReference>
<name>A0A2N9ITC2_FAGSY</name>
<dbReference type="GO" id="GO:0005634">
    <property type="term" value="C:nucleus"/>
    <property type="evidence" value="ECO:0007669"/>
    <property type="project" value="UniProtKB-SubCell"/>
</dbReference>
<dbReference type="PANTHER" id="PTHR33077">
    <property type="entry name" value="PROTEIN TIFY 4A-RELATED-RELATED"/>
    <property type="match status" value="1"/>
</dbReference>
<proteinExistence type="inferred from homology"/>
<feature type="region of interest" description="Disordered" evidence="3">
    <location>
        <begin position="241"/>
        <end position="308"/>
    </location>
</feature>
<organism evidence="5">
    <name type="scientific">Fagus sylvatica</name>
    <name type="common">Beechnut</name>
    <dbReference type="NCBI Taxonomy" id="28930"/>
    <lineage>
        <taxon>Eukaryota</taxon>
        <taxon>Viridiplantae</taxon>
        <taxon>Streptophyta</taxon>
        <taxon>Embryophyta</taxon>
        <taxon>Tracheophyta</taxon>
        <taxon>Spermatophyta</taxon>
        <taxon>Magnoliopsida</taxon>
        <taxon>eudicotyledons</taxon>
        <taxon>Gunneridae</taxon>
        <taxon>Pentapetalae</taxon>
        <taxon>rosids</taxon>
        <taxon>fabids</taxon>
        <taxon>Fagales</taxon>
        <taxon>Fagaceae</taxon>
        <taxon>Fagus</taxon>
    </lineage>
</organism>
<gene>
    <name evidence="5" type="ORF">FSB_LOCUS55670</name>
</gene>